<sequence length="113" mass="12660">MVIEKLFLSSARSWQTAKGPRGNNSDWPNWCAVSAHAHLCRRYDECDKYKQNEKKDTKLRKRSCLSTGTQAQKRAIRRSVLCPEEVSLVKICRRNPSPPTAPSGGPATPCSSE</sequence>
<evidence type="ECO:0000313" key="2">
    <source>
        <dbReference type="EMBL" id="BCR98751.1"/>
    </source>
</evidence>
<reference evidence="2" key="2">
    <citation type="submission" date="2021-02" db="EMBL/GenBank/DDBJ databases">
        <title>Aspergillus luchuensis mut. kawachii IFO 4304 genome sequence.</title>
        <authorList>
            <person name="Mori K."/>
            <person name="Kadooka C."/>
            <person name="Goto M."/>
            <person name="Futagami T."/>
        </authorList>
    </citation>
    <scope>NUCLEOTIDE SEQUENCE</scope>
    <source>
        <strain evidence="2">IFO 4308</strain>
    </source>
</reference>
<dbReference type="Proteomes" id="UP000661280">
    <property type="component" value="Chromosome 4"/>
</dbReference>
<feature type="region of interest" description="Disordered" evidence="1">
    <location>
        <begin position="93"/>
        <end position="113"/>
    </location>
</feature>
<protein>
    <submittedName>
        <fullName evidence="2">Uncharacterized protein</fullName>
    </submittedName>
</protein>
<keyword evidence="3" id="KW-1185">Reference proteome</keyword>
<organism evidence="2 3">
    <name type="scientific">Aspergillus kawachii</name>
    <name type="common">White koji mold</name>
    <name type="synonym">Aspergillus awamori var. kawachi</name>
    <dbReference type="NCBI Taxonomy" id="1069201"/>
    <lineage>
        <taxon>Eukaryota</taxon>
        <taxon>Fungi</taxon>
        <taxon>Dikarya</taxon>
        <taxon>Ascomycota</taxon>
        <taxon>Pezizomycotina</taxon>
        <taxon>Eurotiomycetes</taxon>
        <taxon>Eurotiomycetidae</taxon>
        <taxon>Eurotiales</taxon>
        <taxon>Aspergillaceae</taxon>
        <taxon>Aspergillus</taxon>
        <taxon>Aspergillus subgen. Circumdati</taxon>
    </lineage>
</organism>
<dbReference type="AlphaFoldDB" id="A0A7R7ZZ22"/>
<evidence type="ECO:0000313" key="3">
    <source>
        <dbReference type="Proteomes" id="UP000661280"/>
    </source>
</evidence>
<reference evidence="2" key="1">
    <citation type="submission" date="2021-01" db="EMBL/GenBank/DDBJ databases">
        <authorList>
            <consortium name="Aspergillus luchuensis mut. kawachii IFO 4304 genome sequencing consortium"/>
            <person name="Kazuki M."/>
            <person name="Futagami T."/>
        </authorList>
    </citation>
    <scope>NUCLEOTIDE SEQUENCE</scope>
    <source>
        <strain evidence="2">IFO 4308</strain>
    </source>
</reference>
<dbReference type="KEGG" id="aluc:AKAW2_40434S"/>
<dbReference type="RefSeq" id="XP_041542514.1">
    <property type="nucleotide sequence ID" value="XM_041688761.1"/>
</dbReference>
<evidence type="ECO:0000256" key="1">
    <source>
        <dbReference type="SAM" id="MobiDB-lite"/>
    </source>
</evidence>
<dbReference type="EMBL" id="AP024428">
    <property type="protein sequence ID" value="BCR98751.1"/>
    <property type="molecule type" value="Genomic_DNA"/>
</dbReference>
<feature type="compositionally biased region" description="Low complexity" evidence="1">
    <location>
        <begin position="102"/>
        <end position="113"/>
    </location>
</feature>
<gene>
    <name evidence="2" type="ORF">AKAW2_40434S</name>
</gene>
<proteinExistence type="predicted"/>
<accession>A0A7R7ZZ22</accession>
<name>A0A7R7ZZ22_ASPKA</name>
<dbReference type="GeneID" id="64960073"/>